<keyword evidence="2" id="KW-0238">DNA-binding</keyword>
<accession>A0A9W6N159</accession>
<dbReference type="SMART" id="SM00421">
    <property type="entry name" value="HTH_LUXR"/>
    <property type="match status" value="1"/>
</dbReference>
<proteinExistence type="predicted"/>
<dbReference type="InterPro" id="IPR036388">
    <property type="entry name" value="WH-like_DNA-bd_sf"/>
</dbReference>
<dbReference type="PROSITE" id="PS50043">
    <property type="entry name" value="HTH_LUXR_2"/>
    <property type="match status" value="1"/>
</dbReference>
<dbReference type="SUPFAM" id="SSF46894">
    <property type="entry name" value="C-terminal effector domain of the bipartite response regulators"/>
    <property type="match status" value="1"/>
</dbReference>
<dbReference type="PRINTS" id="PR00038">
    <property type="entry name" value="HTHLUXR"/>
</dbReference>
<protein>
    <submittedName>
        <fullName evidence="5">Transcriptional activator protein BjaR1</fullName>
    </submittedName>
</protein>
<dbReference type="EMBL" id="BSFJ01000033">
    <property type="protein sequence ID" value="GLK73780.1"/>
    <property type="molecule type" value="Genomic_DNA"/>
</dbReference>
<dbReference type="Pfam" id="PF00196">
    <property type="entry name" value="GerE"/>
    <property type="match status" value="1"/>
</dbReference>
<reference evidence="5" key="2">
    <citation type="submission" date="2023-01" db="EMBL/GenBank/DDBJ databases">
        <authorList>
            <person name="Sun Q."/>
            <person name="Evtushenko L."/>
        </authorList>
    </citation>
    <scope>NUCLEOTIDE SEQUENCE</scope>
    <source>
        <strain evidence="5">VKM B-2484</strain>
    </source>
</reference>
<dbReference type="SUPFAM" id="SSF75516">
    <property type="entry name" value="Pheromone-binding domain of LuxR-like quorum-sensing transcription factors"/>
    <property type="match status" value="1"/>
</dbReference>
<dbReference type="GO" id="GO:0003677">
    <property type="term" value="F:DNA binding"/>
    <property type="evidence" value="ECO:0007669"/>
    <property type="project" value="UniProtKB-KW"/>
</dbReference>
<evidence type="ECO:0000259" key="4">
    <source>
        <dbReference type="PROSITE" id="PS50043"/>
    </source>
</evidence>
<keyword evidence="3" id="KW-0804">Transcription</keyword>
<gene>
    <name evidence="5" type="primary">bjaR1</name>
    <name evidence="5" type="ORF">GCM10017643_38980</name>
</gene>
<dbReference type="InterPro" id="IPR000792">
    <property type="entry name" value="Tscrpt_reg_LuxR_C"/>
</dbReference>
<evidence type="ECO:0000256" key="1">
    <source>
        <dbReference type="ARBA" id="ARBA00023015"/>
    </source>
</evidence>
<dbReference type="InterPro" id="IPR005143">
    <property type="entry name" value="TF_LuxR_autoind-bd_dom"/>
</dbReference>
<dbReference type="GO" id="GO:0006355">
    <property type="term" value="P:regulation of DNA-templated transcription"/>
    <property type="evidence" value="ECO:0007669"/>
    <property type="project" value="InterPro"/>
</dbReference>
<evidence type="ECO:0000313" key="6">
    <source>
        <dbReference type="Proteomes" id="UP001143370"/>
    </source>
</evidence>
<dbReference type="Gene3D" id="3.30.450.80">
    <property type="entry name" value="Transcription factor LuxR-like, autoinducer-binding domain"/>
    <property type="match status" value="1"/>
</dbReference>
<reference evidence="5" key="1">
    <citation type="journal article" date="2014" name="Int. J. Syst. Evol. Microbiol.">
        <title>Complete genome sequence of Corynebacterium casei LMG S-19264T (=DSM 44701T), isolated from a smear-ripened cheese.</title>
        <authorList>
            <consortium name="US DOE Joint Genome Institute (JGI-PGF)"/>
            <person name="Walter F."/>
            <person name="Albersmeier A."/>
            <person name="Kalinowski J."/>
            <person name="Ruckert C."/>
        </authorList>
    </citation>
    <scope>NUCLEOTIDE SEQUENCE</scope>
    <source>
        <strain evidence="5">VKM B-2484</strain>
    </source>
</reference>
<evidence type="ECO:0000256" key="3">
    <source>
        <dbReference type="ARBA" id="ARBA00023163"/>
    </source>
</evidence>
<dbReference type="CDD" id="cd06170">
    <property type="entry name" value="LuxR_C_like"/>
    <property type="match status" value="1"/>
</dbReference>
<dbReference type="Proteomes" id="UP001143370">
    <property type="component" value="Unassembled WGS sequence"/>
</dbReference>
<organism evidence="5 6">
    <name type="scientific">Ancylobacter dichloromethanicus</name>
    <dbReference type="NCBI Taxonomy" id="518825"/>
    <lineage>
        <taxon>Bacteria</taxon>
        <taxon>Pseudomonadati</taxon>
        <taxon>Pseudomonadota</taxon>
        <taxon>Alphaproteobacteria</taxon>
        <taxon>Hyphomicrobiales</taxon>
        <taxon>Xanthobacteraceae</taxon>
        <taxon>Ancylobacter</taxon>
    </lineage>
</organism>
<dbReference type="PANTHER" id="PTHR44688">
    <property type="entry name" value="DNA-BINDING TRANSCRIPTIONAL ACTIVATOR DEVR_DOSR"/>
    <property type="match status" value="1"/>
</dbReference>
<evidence type="ECO:0000313" key="5">
    <source>
        <dbReference type="EMBL" id="GLK73780.1"/>
    </source>
</evidence>
<dbReference type="RefSeq" id="WP_246544889.1">
    <property type="nucleotide sequence ID" value="NZ_BSFJ01000033.1"/>
</dbReference>
<name>A0A9W6N159_9HYPH</name>
<dbReference type="Pfam" id="PF03472">
    <property type="entry name" value="Autoind_bind"/>
    <property type="match status" value="1"/>
</dbReference>
<comment type="caution">
    <text evidence="5">The sequence shown here is derived from an EMBL/GenBank/DDBJ whole genome shotgun (WGS) entry which is preliminary data.</text>
</comment>
<feature type="domain" description="HTH luxR-type" evidence="4">
    <location>
        <begin position="174"/>
        <end position="239"/>
    </location>
</feature>
<dbReference type="AlphaFoldDB" id="A0A9W6N159"/>
<evidence type="ECO:0000256" key="2">
    <source>
        <dbReference type="ARBA" id="ARBA00023125"/>
    </source>
</evidence>
<keyword evidence="6" id="KW-1185">Reference proteome</keyword>
<dbReference type="Gene3D" id="1.10.10.10">
    <property type="entry name" value="Winged helix-like DNA-binding domain superfamily/Winged helix DNA-binding domain"/>
    <property type="match status" value="1"/>
</dbReference>
<keyword evidence="1" id="KW-0805">Transcription regulation</keyword>
<sequence length="242" mass="27137">MTQHLVKTWDFIERMEQAPNATGIERCLLDLAGLFGFTSVFGGVVPDSDTPRTDIGSRILIQRMPSEWMKRYNERDYVFRDPIVAHLQDARTPFGWADAYEQCPRPEDVRLIEGEAREFGLRSGHVVPVPTLDGRITAISFGGSDAETSDEAKDALTFAAAYAVGRLLHVPRVTNDAEVRITPRETDCLLWAAEGKSDWDIATILGISRPTVLKHVRSARDKLDAANRTHAVVKAMRRHLIR</sequence>
<dbReference type="PANTHER" id="PTHR44688:SF25">
    <property type="entry name" value="HTH LUXR-TYPE DOMAIN-CONTAINING PROTEIN"/>
    <property type="match status" value="1"/>
</dbReference>
<dbReference type="InterPro" id="IPR036693">
    <property type="entry name" value="TF_LuxR_autoind-bd_dom_sf"/>
</dbReference>
<dbReference type="InterPro" id="IPR016032">
    <property type="entry name" value="Sig_transdc_resp-reg_C-effctor"/>
</dbReference>